<proteinExistence type="predicted"/>
<protein>
    <submittedName>
        <fullName evidence="1">Uncharacterized protein</fullName>
    </submittedName>
</protein>
<comment type="caution">
    <text evidence="1">The sequence shown here is derived from an EMBL/GenBank/DDBJ whole genome shotgun (WGS) entry which is preliminary data.</text>
</comment>
<accession>A0A0F8YXZ8</accession>
<organism evidence="1">
    <name type="scientific">marine sediment metagenome</name>
    <dbReference type="NCBI Taxonomy" id="412755"/>
    <lineage>
        <taxon>unclassified sequences</taxon>
        <taxon>metagenomes</taxon>
        <taxon>ecological metagenomes</taxon>
    </lineage>
</organism>
<sequence>MESKVVHMRIDLSTLIGCYDATLSAGGQLEGESTASIVSTVLKAGIKSMRVGGAIPTYPSEELLLIRARELLGEGDAEEINNGVIDGVLEQYVKDSEEIIETPGFFVAE</sequence>
<dbReference type="AlphaFoldDB" id="A0A0F8YXZ8"/>
<feature type="non-terminal residue" evidence="1">
    <location>
        <position position="109"/>
    </location>
</feature>
<gene>
    <name evidence="1" type="ORF">LCGC14_2840550</name>
</gene>
<dbReference type="EMBL" id="LAZR01054353">
    <property type="protein sequence ID" value="KKK78740.1"/>
    <property type="molecule type" value="Genomic_DNA"/>
</dbReference>
<evidence type="ECO:0000313" key="1">
    <source>
        <dbReference type="EMBL" id="KKK78740.1"/>
    </source>
</evidence>
<name>A0A0F8YXZ8_9ZZZZ</name>
<reference evidence="1" key="1">
    <citation type="journal article" date="2015" name="Nature">
        <title>Complex archaea that bridge the gap between prokaryotes and eukaryotes.</title>
        <authorList>
            <person name="Spang A."/>
            <person name="Saw J.H."/>
            <person name="Jorgensen S.L."/>
            <person name="Zaremba-Niedzwiedzka K."/>
            <person name="Martijn J."/>
            <person name="Lind A.E."/>
            <person name="van Eijk R."/>
            <person name="Schleper C."/>
            <person name="Guy L."/>
            <person name="Ettema T.J."/>
        </authorList>
    </citation>
    <scope>NUCLEOTIDE SEQUENCE</scope>
</reference>